<sequence>KRTVGGIAMRCAPVTASTDIALETCVADAGAGVLLDGLRYPIILHARGIVPVMNMVVVTDPVSVQIGKPVPEERIALSGAK</sequence>
<comment type="caution">
    <text evidence="1">The sequence shown here is derived from an EMBL/GenBank/DDBJ whole genome shotgun (WGS) entry which is preliminary data.</text>
</comment>
<proteinExistence type="predicted"/>
<evidence type="ECO:0000313" key="1">
    <source>
        <dbReference type="EMBL" id="MCS0581197.1"/>
    </source>
</evidence>
<accession>A0ABT1ZMR4</accession>
<gene>
    <name evidence="1" type="ORF">NX784_06295</name>
</gene>
<name>A0ABT1ZMR4_9BURK</name>
<evidence type="ECO:0000313" key="2">
    <source>
        <dbReference type="Proteomes" id="UP001204151"/>
    </source>
</evidence>
<reference evidence="1 2" key="1">
    <citation type="submission" date="2022-08" db="EMBL/GenBank/DDBJ databases">
        <title>Reclassification of Massilia species as members of the genera Telluria, Duganella, Pseudoduganella, Mokoshia gen. nov. and Zemynaea gen. nov. using orthogonal and non-orthogonal genome-based approaches.</title>
        <authorList>
            <person name="Bowman J.P."/>
        </authorList>
    </citation>
    <scope>NUCLEOTIDE SEQUENCE [LARGE SCALE GENOMIC DNA]</scope>
    <source>
        <strain evidence="1 2">JCM 31316</strain>
    </source>
</reference>
<feature type="non-terminal residue" evidence="1">
    <location>
        <position position="1"/>
    </location>
</feature>
<protein>
    <submittedName>
        <fullName evidence="1">Uncharacterized protein</fullName>
    </submittedName>
</protein>
<keyword evidence="2" id="KW-1185">Reference proteome</keyword>
<dbReference type="EMBL" id="JANUGW010000004">
    <property type="protein sequence ID" value="MCS0581197.1"/>
    <property type="molecule type" value="Genomic_DNA"/>
</dbReference>
<dbReference type="Proteomes" id="UP001204151">
    <property type="component" value="Unassembled WGS sequence"/>
</dbReference>
<dbReference type="RefSeq" id="WP_258815815.1">
    <property type="nucleotide sequence ID" value="NZ_JANUGW010000004.1"/>
</dbReference>
<organism evidence="1 2">
    <name type="scientific">Massilia pinisoli</name>
    <dbReference type="NCBI Taxonomy" id="1772194"/>
    <lineage>
        <taxon>Bacteria</taxon>
        <taxon>Pseudomonadati</taxon>
        <taxon>Pseudomonadota</taxon>
        <taxon>Betaproteobacteria</taxon>
        <taxon>Burkholderiales</taxon>
        <taxon>Oxalobacteraceae</taxon>
        <taxon>Telluria group</taxon>
        <taxon>Massilia</taxon>
    </lineage>
</organism>